<evidence type="ECO:0000313" key="2">
    <source>
        <dbReference type="Proteomes" id="UP001595722"/>
    </source>
</evidence>
<organism evidence="1 2">
    <name type="scientific">Bacterioplanoides pacificum</name>
    <dbReference type="NCBI Taxonomy" id="1171596"/>
    <lineage>
        <taxon>Bacteria</taxon>
        <taxon>Pseudomonadati</taxon>
        <taxon>Pseudomonadota</taxon>
        <taxon>Gammaproteobacteria</taxon>
        <taxon>Oceanospirillales</taxon>
        <taxon>Oceanospirillaceae</taxon>
        <taxon>Bacterioplanoides</taxon>
    </lineage>
</organism>
<evidence type="ECO:0000313" key="1">
    <source>
        <dbReference type="EMBL" id="MFC3680968.1"/>
    </source>
</evidence>
<dbReference type="Proteomes" id="UP001595722">
    <property type="component" value="Unassembled WGS sequence"/>
</dbReference>
<gene>
    <name evidence="1" type="ORF">ACFOMG_12750</name>
</gene>
<accession>A0ABV7VY39</accession>
<protein>
    <submittedName>
        <fullName evidence="1">Uncharacterized protein</fullName>
    </submittedName>
</protein>
<comment type="caution">
    <text evidence="1">The sequence shown here is derived from an EMBL/GenBank/DDBJ whole genome shotgun (WGS) entry which is preliminary data.</text>
</comment>
<dbReference type="EMBL" id="JBHRYB010000013">
    <property type="protein sequence ID" value="MFC3680968.1"/>
    <property type="molecule type" value="Genomic_DNA"/>
</dbReference>
<sequence>MKIITTPLLFLPFTTVALQALDENELSNVTGEGLGATFDNVVLYSEDLGSPNDFELNLFLDDQGFGGNYLRFSELRLNKSGAEPGQADSGGQFGTYTDPFFIGLLLDVNESYSSLHDHDGDPGTGFVNMPRSHTALYTGFPAANEVQKERSFFYYSRSDLGGLDDEARYRGNPDGFFSSANNVNVGNFFTLANNFDSYLAEQEAVLDQATDKFDLHLRIDSINDSNRNLDAEDQFLASIDLEGFRLYGTETFIWSHSRKGQEDAGINRAGEIIMADYGLAIATSVGLRADKLTINADPQGLATSALSAEGVDVYLPLGTIDQPMTISTVQFQQQYRGEWLTDGNGNRVASSLAPASTQLRLEIAPLPQQAIQSERGHIYIQQLSFGNTVDADGNRIVDDEVVTGYEDIYLRNSNGEIVETVDDVQHVAFVPKTVTYNEQVKIYNEANPTTPIPYIPNENTLEIKGLEIQRLVITTQDLDLTR</sequence>
<proteinExistence type="predicted"/>
<name>A0ABV7VY39_9GAMM</name>
<keyword evidence="2" id="KW-1185">Reference proteome</keyword>
<dbReference type="RefSeq" id="WP_376867081.1">
    <property type="nucleotide sequence ID" value="NZ_JBHRYB010000013.1"/>
</dbReference>
<reference evidence="2" key="1">
    <citation type="journal article" date="2019" name="Int. J. Syst. Evol. Microbiol.">
        <title>The Global Catalogue of Microorganisms (GCM) 10K type strain sequencing project: providing services to taxonomists for standard genome sequencing and annotation.</title>
        <authorList>
            <consortium name="The Broad Institute Genomics Platform"/>
            <consortium name="The Broad Institute Genome Sequencing Center for Infectious Disease"/>
            <person name="Wu L."/>
            <person name="Ma J."/>
        </authorList>
    </citation>
    <scope>NUCLEOTIDE SEQUENCE [LARGE SCALE GENOMIC DNA]</scope>
    <source>
        <strain evidence="2">KCTC 42424</strain>
    </source>
</reference>